<organism evidence="6 7">
    <name type="scientific">Rurimicrobium arvi</name>
    <dbReference type="NCBI Taxonomy" id="2049916"/>
    <lineage>
        <taxon>Bacteria</taxon>
        <taxon>Pseudomonadati</taxon>
        <taxon>Bacteroidota</taxon>
        <taxon>Chitinophagia</taxon>
        <taxon>Chitinophagales</taxon>
        <taxon>Chitinophagaceae</taxon>
        <taxon>Rurimicrobium</taxon>
    </lineage>
</organism>
<comment type="caution">
    <text evidence="6">The sequence shown here is derived from an EMBL/GenBank/DDBJ whole genome shotgun (WGS) entry which is preliminary data.</text>
</comment>
<dbReference type="Gene3D" id="1.20.272.10">
    <property type="match status" value="1"/>
</dbReference>
<dbReference type="RefSeq" id="WP_344823008.1">
    <property type="nucleotide sequence ID" value="NZ_BAABEZ010000004.1"/>
</dbReference>
<sequence length="421" mass="46979">MTKQIPLAERMRPHSLQHFVGQKHLVGAGRVLSQMVEQKRAHSIIFWGPPGVGKTTLAQIIASALEMNFYTLSAIDSGVKEVRAVIERARLEGHAVLFIDEIHRFNKAQQDSLLGAVEKGIITLIGATTENPSFEVISALLSRCQVYVLQPLEVDELKEIVLQALQGDILLSKLNIEVAEWEALLRLSGGDARKLLNLLELVTDALPDGVNRITNEFVQETVQQKMALYDKSGEQHYDIISAFIKSMRGSDPNAALYWLARMIEGGEDPKFIARRMVIFASEDVGNANPNALLLATSAFQATELIGYPECRIILAQAASYLASSVKSNASYMAIGKAQSIVKQTGDLPVPLHLRNAPTRLMKQMNYGKEYQYPHDFPGNFAAQEYMPDALTGKKLYDPGDSQAEIRMKEYLRHCWKDKYDY</sequence>
<evidence type="ECO:0000313" key="7">
    <source>
        <dbReference type="Proteomes" id="UP001501410"/>
    </source>
</evidence>
<evidence type="ECO:0000259" key="5">
    <source>
        <dbReference type="SMART" id="SM00382"/>
    </source>
</evidence>
<dbReference type="Pfam" id="PF05496">
    <property type="entry name" value="RuvB_N"/>
    <property type="match status" value="1"/>
</dbReference>
<name>A0ABP8MIE8_9BACT</name>
<dbReference type="CDD" id="cd18139">
    <property type="entry name" value="HLD_clamp_RarA"/>
    <property type="match status" value="1"/>
</dbReference>
<protein>
    <recommendedName>
        <fullName evidence="2">Replication-associated recombination protein A</fullName>
    </recommendedName>
</protein>
<evidence type="ECO:0000256" key="3">
    <source>
        <dbReference type="ARBA" id="ARBA00022741"/>
    </source>
</evidence>
<dbReference type="Gene3D" id="1.10.8.60">
    <property type="match status" value="1"/>
</dbReference>
<dbReference type="Gene3D" id="3.40.50.300">
    <property type="entry name" value="P-loop containing nucleotide triphosphate hydrolases"/>
    <property type="match status" value="1"/>
</dbReference>
<keyword evidence="4" id="KW-0067">ATP-binding</keyword>
<keyword evidence="7" id="KW-1185">Reference proteome</keyword>
<dbReference type="PANTHER" id="PTHR13779">
    <property type="entry name" value="WERNER HELICASE-INTERACTING PROTEIN 1 FAMILY MEMBER"/>
    <property type="match status" value="1"/>
</dbReference>
<feature type="domain" description="AAA+ ATPase" evidence="5">
    <location>
        <begin position="40"/>
        <end position="152"/>
    </location>
</feature>
<comment type="function">
    <text evidence="1">DNA-dependent ATPase that plays important roles in cellular responses to stalled DNA replication processes.</text>
</comment>
<dbReference type="InterPro" id="IPR051314">
    <property type="entry name" value="AAA_ATPase_RarA/MGS1/WRNIP1"/>
</dbReference>
<dbReference type="InterPro" id="IPR032423">
    <property type="entry name" value="AAA_assoc_2"/>
</dbReference>
<evidence type="ECO:0000256" key="1">
    <source>
        <dbReference type="ARBA" id="ARBA00002393"/>
    </source>
</evidence>
<dbReference type="InterPro" id="IPR021886">
    <property type="entry name" value="MgsA_C"/>
</dbReference>
<reference evidence="7" key="1">
    <citation type="journal article" date="2019" name="Int. J. Syst. Evol. Microbiol.">
        <title>The Global Catalogue of Microorganisms (GCM) 10K type strain sequencing project: providing services to taxonomists for standard genome sequencing and annotation.</title>
        <authorList>
            <consortium name="The Broad Institute Genomics Platform"/>
            <consortium name="The Broad Institute Genome Sequencing Center for Infectious Disease"/>
            <person name="Wu L."/>
            <person name="Ma J."/>
        </authorList>
    </citation>
    <scope>NUCLEOTIDE SEQUENCE [LARGE SCALE GENOMIC DNA]</scope>
    <source>
        <strain evidence="7">JCM 31921</strain>
    </source>
</reference>
<dbReference type="PANTHER" id="PTHR13779:SF7">
    <property type="entry name" value="ATPASE WRNIP1"/>
    <property type="match status" value="1"/>
</dbReference>
<dbReference type="SMART" id="SM00382">
    <property type="entry name" value="AAA"/>
    <property type="match status" value="1"/>
</dbReference>
<gene>
    <name evidence="6" type="ORF">GCM10023092_08430</name>
</gene>
<keyword evidence="3" id="KW-0547">Nucleotide-binding</keyword>
<dbReference type="Pfam" id="PF12002">
    <property type="entry name" value="MgsA_C"/>
    <property type="match status" value="1"/>
</dbReference>
<dbReference type="Gene3D" id="1.10.3710.10">
    <property type="entry name" value="DNA polymerase III clamp loader subunits, C-terminal domain"/>
    <property type="match status" value="1"/>
</dbReference>
<dbReference type="SUPFAM" id="SSF48019">
    <property type="entry name" value="post-AAA+ oligomerization domain-like"/>
    <property type="match status" value="1"/>
</dbReference>
<dbReference type="InterPro" id="IPR003593">
    <property type="entry name" value="AAA+_ATPase"/>
</dbReference>
<evidence type="ECO:0000313" key="6">
    <source>
        <dbReference type="EMBL" id="GAA4451190.1"/>
    </source>
</evidence>
<dbReference type="Proteomes" id="UP001501410">
    <property type="component" value="Unassembled WGS sequence"/>
</dbReference>
<dbReference type="InterPro" id="IPR027417">
    <property type="entry name" value="P-loop_NTPase"/>
</dbReference>
<dbReference type="EMBL" id="BAABEZ010000004">
    <property type="protein sequence ID" value="GAA4451190.1"/>
    <property type="molecule type" value="Genomic_DNA"/>
</dbReference>
<evidence type="ECO:0000256" key="4">
    <source>
        <dbReference type="ARBA" id="ARBA00022840"/>
    </source>
</evidence>
<dbReference type="InterPro" id="IPR008921">
    <property type="entry name" value="DNA_pol3_clamp-load_cplx_C"/>
</dbReference>
<dbReference type="Pfam" id="PF16193">
    <property type="entry name" value="AAA_assoc_2"/>
    <property type="match status" value="1"/>
</dbReference>
<dbReference type="SUPFAM" id="SSF52540">
    <property type="entry name" value="P-loop containing nucleoside triphosphate hydrolases"/>
    <property type="match status" value="1"/>
</dbReference>
<accession>A0ABP8MIE8</accession>
<evidence type="ECO:0000256" key="2">
    <source>
        <dbReference type="ARBA" id="ARBA00020776"/>
    </source>
</evidence>
<dbReference type="CDD" id="cd00009">
    <property type="entry name" value="AAA"/>
    <property type="match status" value="1"/>
</dbReference>
<proteinExistence type="predicted"/>
<dbReference type="InterPro" id="IPR008824">
    <property type="entry name" value="RuvB-like_N"/>
</dbReference>